<evidence type="ECO:0000313" key="2">
    <source>
        <dbReference type="Proteomes" id="UP001149860"/>
    </source>
</evidence>
<name>A0ACD5DCS3_9LACO</name>
<proteinExistence type="predicted"/>
<gene>
    <name evidence="1" type="ORF">O0236_007030</name>
</gene>
<evidence type="ECO:0000313" key="1">
    <source>
        <dbReference type="EMBL" id="XFD39182.1"/>
    </source>
</evidence>
<accession>A0ACD5DCS3</accession>
<keyword evidence="1" id="KW-0378">Hydrolase</keyword>
<reference evidence="1" key="1">
    <citation type="submission" date="2024-08" db="EMBL/GenBank/DDBJ databases">
        <title>Lentilactobacillus sp. nov., isolated from tree bark.</title>
        <authorList>
            <person name="Phuengjayaem S."/>
            <person name="Tanasupawat S."/>
        </authorList>
    </citation>
    <scope>NUCLEOTIDE SEQUENCE</scope>
    <source>
        <strain evidence="1">SPB1-3</strain>
    </source>
</reference>
<sequence length="176" mass="19816">MKSAVLVIDVTNDFLTGSLKNDRALKTIQPIKELLGRAHQQAVPVIYVSDAHYKEDHEFEIWGQHSMKGTWGGQITEELAPKADDYTFEKRTYSAFFQTGLDSLLRDLQVDNVILTGVVTNICIQHSAADACFRGYEITIPKETTEALNDDDYEYALNYVQNMYGAKITSLSDTLN</sequence>
<dbReference type="EMBL" id="CP168151">
    <property type="protein sequence ID" value="XFD39182.1"/>
    <property type="molecule type" value="Genomic_DNA"/>
</dbReference>
<dbReference type="Proteomes" id="UP001149860">
    <property type="component" value="Chromosome"/>
</dbReference>
<organism evidence="1 2">
    <name type="scientific">Lentilactobacillus terminaliae</name>
    <dbReference type="NCBI Taxonomy" id="3003483"/>
    <lineage>
        <taxon>Bacteria</taxon>
        <taxon>Bacillati</taxon>
        <taxon>Bacillota</taxon>
        <taxon>Bacilli</taxon>
        <taxon>Lactobacillales</taxon>
        <taxon>Lactobacillaceae</taxon>
        <taxon>Lentilactobacillus</taxon>
    </lineage>
</organism>
<keyword evidence="2" id="KW-1185">Reference proteome</keyword>
<protein>
    <submittedName>
        <fullName evidence="1">Cysteine hydrolase family protein</fullName>
    </submittedName>
</protein>